<dbReference type="SUPFAM" id="SSF54897">
    <property type="entry name" value="Protease propeptides/inhibitors"/>
    <property type="match status" value="1"/>
</dbReference>
<sequence>MQLISATVLGLVPLALANSILVTFPAGTPDSVLKQAKDCVLDAGGRITHEFTLIRGFSADAPEAAIQQISTQSAAYNPHIEQDQIVSIQ</sequence>
<comment type="similarity">
    <text evidence="1">Belongs to the protease inhibitor I9 family.</text>
</comment>
<dbReference type="GO" id="GO:0042144">
    <property type="term" value="P:vacuole fusion, non-autophagic"/>
    <property type="evidence" value="ECO:0007669"/>
    <property type="project" value="TreeGrafter"/>
</dbReference>
<accession>A0A395HSK5</accession>
<evidence type="ECO:0000313" key="3">
    <source>
        <dbReference type="EMBL" id="RAL10760.1"/>
    </source>
</evidence>
<dbReference type="GO" id="GO:0004866">
    <property type="term" value="F:endopeptidase inhibitor activity"/>
    <property type="evidence" value="ECO:0007669"/>
    <property type="project" value="TreeGrafter"/>
</dbReference>
<dbReference type="PANTHER" id="PTHR28288">
    <property type="entry name" value="PROTEASE B INHIBITOR 2"/>
    <property type="match status" value="1"/>
</dbReference>
<keyword evidence="4" id="KW-1185">Reference proteome</keyword>
<reference evidence="3 4" key="1">
    <citation type="submission" date="2018-02" db="EMBL/GenBank/DDBJ databases">
        <title>The genomes of Aspergillus section Nigri reveals drivers in fungal speciation.</title>
        <authorList>
            <consortium name="DOE Joint Genome Institute"/>
            <person name="Vesth T.C."/>
            <person name="Nybo J."/>
            <person name="Theobald S."/>
            <person name="Brandl J."/>
            <person name="Frisvad J.C."/>
            <person name="Nielsen K.F."/>
            <person name="Lyhne E.K."/>
            <person name="Kogle M.E."/>
            <person name="Kuo A."/>
            <person name="Riley R."/>
            <person name="Clum A."/>
            <person name="Nolan M."/>
            <person name="Lipzen A."/>
            <person name="Salamov A."/>
            <person name="Henrissat B."/>
            <person name="Wiebenga A."/>
            <person name="De vries R.P."/>
            <person name="Grigoriev I.V."/>
            <person name="Mortensen U.H."/>
            <person name="Andersen M.R."/>
            <person name="Baker S.E."/>
        </authorList>
    </citation>
    <scope>NUCLEOTIDE SEQUENCE [LARGE SCALE GENOMIC DNA]</scope>
    <source>
        <strain evidence="3 4">CBS 101889</strain>
    </source>
</reference>
<dbReference type="AlphaFoldDB" id="A0A395HSK5"/>
<name>A0A395HSK5_ASPHC</name>
<feature type="signal peptide" evidence="2">
    <location>
        <begin position="1"/>
        <end position="17"/>
    </location>
</feature>
<dbReference type="PANTHER" id="PTHR28288:SF1">
    <property type="entry name" value="INHIBITOR I9 DOMAIN-CONTAINING PROTEIN"/>
    <property type="match status" value="1"/>
</dbReference>
<dbReference type="FunFam" id="3.30.70.80:FF:000005">
    <property type="entry name" value="Proteinase inhibitor I2B"/>
    <property type="match status" value="1"/>
</dbReference>
<dbReference type="RefSeq" id="XP_025549914.1">
    <property type="nucleotide sequence ID" value="XM_025695481.1"/>
</dbReference>
<dbReference type="InterPro" id="IPR052471">
    <property type="entry name" value="PBI_I9"/>
</dbReference>
<dbReference type="GeneID" id="37199770"/>
<evidence type="ECO:0008006" key="5">
    <source>
        <dbReference type="Google" id="ProtNLM"/>
    </source>
</evidence>
<evidence type="ECO:0000313" key="4">
    <source>
        <dbReference type="Proteomes" id="UP000248961"/>
    </source>
</evidence>
<gene>
    <name evidence="3" type="ORF">BO97DRAFT_406754</name>
</gene>
<evidence type="ECO:0000256" key="1">
    <source>
        <dbReference type="ARBA" id="ARBA00038069"/>
    </source>
</evidence>
<dbReference type="Gene3D" id="3.30.70.80">
    <property type="entry name" value="Peptidase S8 propeptide/proteinase inhibitor I9"/>
    <property type="match status" value="1"/>
</dbReference>
<proteinExistence type="inferred from homology"/>
<dbReference type="EMBL" id="KZ824293">
    <property type="protein sequence ID" value="RAL10760.1"/>
    <property type="molecule type" value="Genomic_DNA"/>
</dbReference>
<dbReference type="Proteomes" id="UP000248961">
    <property type="component" value="Unassembled WGS sequence"/>
</dbReference>
<organism evidence="3 4">
    <name type="scientific">Aspergillus homomorphus (strain CBS 101889)</name>
    <dbReference type="NCBI Taxonomy" id="1450537"/>
    <lineage>
        <taxon>Eukaryota</taxon>
        <taxon>Fungi</taxon>
        <taxon>Dikarya</taxon>
        <taxon>Ascomycota</taxon>
        <taxon>Pezizomycotina</taxon>
        <taxon>Eurotiomycetes</taxon>
        <taxon>Eurotiomycetidae</taxon>
        <taxon>Eurotiales</taxon>
        <taxon>Aspergillaceae</taxon>
        <taxon>Aspergillus</taxon>
        <taxon>Aspergillus subgen. Circumdati</taxon>
    </lineage>
</organism>
<evidence type="ECO:0000256" key="2">
    <source>
        <dbReference type="SAM" id="SignalP"/>
    </source>
</evidence>
<dbReference type="VEuPathDB" id="FungiDB:BO97DRAFT_406754"/>
<dbReference type="InterPro" id="IPR037045">
    <property type="entry name" value="S8pro/Inhibitor_I9_sf"/>
</dbReference>
<feature type="chain" id="PRO_5017329875" description="Proteinase inhibitor, propeptide" evidence="2">
    <location>
        <begin position="18"/>
        <end position="89"/>
    </location>
</feature>
<dbReference type="OrthoDB" id="3888684at2759"/>
<protein>
    <recommendedName>
        <fullName evidence="5">Proteinase inhibitor, propeptide</fullName>
    </recommendedName>
</protein>
<keyword evidence="2" id="KW-0732">Signal</keyword>